<dbReference type="GO" id="GO:0071973">
    <property type="term" value="P:bacterial-type flagellum-dependent cell motility"/>
    <property type="evidence" value="ECO:0007669"/>
    <property type="project" value="TreeGrafter"/>
</dbReference>
<evidence type="ECO:0000256" key="1">
    <source>
        <dbReference type="ARBA" id="ARBA00009764"/>
    </source>
</evidence>
<sequence>MSSMRIGGLASGIDTDSIVKQLMQVEKMPLDKLEQDKTWMTWQRDAYREINSLLFDLDAAVFDMKLSSTYQSKTVSSSEDKAVTAIAGANAPNGSHTIEVHQVATAARNISNKGISEGSESKIDADKSLWSQKDVLGIDNIFSESETYTENKDIKVGENGGDTFKLDKGAIVSFGDKKEIIVTDSEGNNTEQYEIITGTGPIDEASIGAKQVYVNTDTGEMKFGEPLKEGSTIKGPEYTRNTISFSFTTYDENGQPIEDDPNNKDGDYDFVFDATTSLNQIMNEITRSDVGISAFYDSYTDKVSFQRTETGVLNQEKRLTDEEIGKLVDKEIEKLKEENVVLTDEDIAKIREEKVAEQYAKQAEIGMSGEFFKVLGMDSKNEVASQNAEFTLDGLKTQRTSNTFNISGVTYSVKAIGTSTVSVEDNTEASFEKIKEFVDKYNETIDKINEKLNEDRYRDFKPLTDDQRAEMSENEIELWEEKARSGLLKRDSILSSALSEMRSSFYSQIETGGTFKHLSEIGIETTSNYLDGGKLEINETKLKEALAKDSEGVYKLFSNDVEGSDRGIMNRLEDAIAGTMDRIEVRAGKSTQTTQQYTMGRRLDNIDDQIERFQDRLTQIEDRYWSQFTQMEMAIQQMNSQSTYLMQQFSF</sequence>
<evidence type="ECO:0000256" key="4">
    <source>
        <dbReference type="ARBA" id="ARBA00023143"/>
    </source>
</evidence>
<gene>
    <name evidence="8" type="ORF">D8M05_01905</name>
</gene>
<dbReference type="OrthoDB" id="9776025at2"/>
<comment type="caution">
    <text evidence="8">The sequence shown here is derived from an EMBL/GenBank/DDBJ whole genome shotgun (WGS) entry which is preliminary data.</text>
</comment>
<name>A0A494Z6J6_9BACI</name>
<keyword evidence="8" id="KW-0282">Flagellum</keyword>
<keyword evidence="8" id="KW-0969">Cilium</keyword>
<evidence type="ECO:0000256" key="2">
    <source>
        <dbReference type="ARBA" id="ARBA00011255"/>
    </source>
</evidence>
<dbReference type="AlphaFoldDB" id="A0A494Z6J6"/>
<evidence type="ECO:0000256" key="5">
    <source>
        <dbReference type="RuleBase" id="RU362066"/>
    </source>
</evidence>
<dbReference type="EMBL" id="RBZO01000002">
    <property type="protein sequence ID" value="RKQ18181.1"/>
    <property type="molecule type" value="Genomic_DNA"/>
</dbReference>
<evidence type="ECO:0000313" key="8">
    <source>
        <dbReference type="EMBL" id="RKQ18181.1"/>
    </source>
</evidence>
<comment type="subunit">
    <text evidence="2 5">Homopentamer.</text>
</comment>
<dbReference type="PANTHER" id="PTHR30288">
    <property type="entry name" value="FLAGELLAR CAP/ASSEMBLY PROTEIN FLID"/>
    <property type="match status" value="1"/>
</dbReference>
<dbReference type="RefSeq" id="WP_121128099.1">
    <property type="nucleotide sequence ID" value="NZ_JBHUFK010000006.1"/>
</dbReference>
<dbReference type="InterPro" id="IPR040026">
    <property type="entry name" value="FliD"/>
</dbReference>
<comment type="function">
    <text evidence="5">Required for morphogenesis and for the elongation of the flagellar filament by facilitating polymerization of the flagellin monomers at the tip of growing filament. Forms a capping structure, which prevents flagellin subunits (transported through the central channel of the flagellum) from leaking out without polymerization at the distal end.</text>
</comment>
<dbReference type="GO" id="GO:0009421">
    <property type="term" value="C:bacterial-type flagellum filament cap"/>
    <property type="evidence" value="ECO:0007669"/>
    <property type="project" value="InterPro"/>
</dbReference>
<dbReference type="InterPro" id="IPR010809">
    <property type="entry name" value="FliD_C"/>
</dbReference>
<evidence type="ECO:0000259" key="7">
    <source>
        <dbReference type="Pfam" id="PF07195"/>
    </source>
</evidence>
<dbReference type="Pfam" id="PF07195">
    <property type="entry name" value="FliD_C"/>
    <property type="match status" value="1"/>
</dbReference>
<reference evidence="8 9" key="1">
    <citation type="journal article" date="2015" name="Antonie Van Leeuwenhoek">
        <title>Oceanobacillus bengalensis sp. nov., a bacterium isolated from seawater of the Bay of Bengal.</title>
        <authorList>
            <person name="Yongchang O."/>
            <person name="Xiang W."/>
            <person name="Wang G."/>
        </authorList>
    </citation>
    <scope>NUCLEOTIDE SEQUENCE [LARGE SCALE GENOMIC DNA]</scope>
    <source>
        <strain evidence="8 9">MCCC 1K00260</strain>
    </source>
</reference>
<evidence type="ECO:0000256" key="3">
    <source>
        <dbReference type="ARBA" id="ARBA00023054"/>
    </source>
</evidence>
<protein>
    <recommendedName>
        <fullName evidence="5">Flagellar hook-associated protein 2</fullName>
        <shortName evidence="5">HAP2</shortName>
    </recommendedName>
    <alternativeName>
        <fullName evidence="5">Flagellar cap protein</fullName>
    </alternativeName>
</protein>
<keyword evidence="5" id="KW-0964">Secreted</keyword>
<keyword evidence="8" id="KW-0966">Cell projection</keyword>
<dbReference type="InterPro" id="IPR003481">
    <property type="entry name" value="FliD_N"/>
</dbReference>
<feature type="domain" description="Flagellar hook-associated protein 2 N-terminal" evidence="6">
    <location>
        <begin position="11"/>
        <end position="107"/>
    </location>
</feature>
<feature type="domain" description="Flagellar hook-associated protein 2 C-terminal" evidence="7">
    <location>
        <begin position="385"/>
        <end position="640"/>
    </location>
</feature>
<dbReference type="Proteomes" id="UP000281813">
    <property type="component" value="Unassembled WGS sequence"/>
</dbReference>
<keyword evidence="3" id="KW-0175">Coiled coil</keyword>
<evidence type="ECO:0000313" key="9">
    <source>
        <dbReference type="Proteomes" id="UP000281813"/>
    </source>
</evidence>
<organism evidence="8 9">
    <name type="scientific">Oceanobacillus bengalensis</name>
    <dbReference type="NCBI Taxonomy" id="1435466"/>
    <lineage>
        <taxon>Bacteria</taxon>
        <taxon>Bacillati</taxon>
        <taxon>Bacillota</taxon>
        <taxon>Bacilli</taxon>
        <taxon>Bacillales</taxon>
        <taxon>Bacillaceae</taxon>
        <taxon>Oceanobacillus</taxon>
    </lineage>
</organism>
<dbReference type="GO" id="GO:0007155">
    <property type="term" value="P:cell adhesion"/>
    <property type="evidence" value="ECO:0007669"/>
    <property type="project" value="InterPro"/>
</dbReference>
<dbReference type="GO" id="GO:0005576">
    <property type="term" value="C:extracellular region"/>
    <property type="evidence" value="ECO:0007669"/>
    <property type="project" value="UniProtKB-SubCell"/>
</dbReference>
<dbReference type="Pfam" id="PF02465">
    <property type="entry name" value="FliD_N"/>
    <property type="match status" value="1"/>
</dbReference>
<comment type="similarity">
    <text evidence="1 5">Belongs to the FliD family.</text>
</comment>
<evidence type="ECO:0000259" key="6">
    <source>
        <dbReference type="Pfam" id="PF02465"/>
    </source>
</evidence>
<proteinExistence type="inferred from homology"/>
<keyword evidence="9" id="KW-1185">Reference proteome</keyword>
<accession>A0A494Z6J6</accession>
<dbReference type="GO" id="GO:0009424">
    <property type="term" value="C:bacterial-type flagellum hook"/>
    <property type="evidence" value="ECO:0007669"/>
    <property type="project" value="UniProtKB-UniRule"/>
</dbReference>
<keyword evidence="4 5" id="KW-0975">Bacterial flagellum</keyword>
<dbReference type="PANTHER" id="PTHR30288:SF0">
    <property type="entry name" value="FLAGELLAR HOOK-ASSOCIATED PROTEIN 2"/>
    <property type="match status" value="1"/>
</dbReference>
<comment type="subcellular location">
    <subcellularLocation>
        <location evidence="5">Secreted</location>
    </subcellularLocation>
    <subcellularLocation>
        <location evidence="5">Bacterial flagellum</location>
    </subcellularLocation>
</comment>